<accession>A0A8K0P4J9</accession>
<protein>
    <submittedName>
        <fullName evidence="2">Uncharacterized protein</fullName>
    </submittedName>
</protein>
<evidence type="ECO:0000313" key="3">
    <source>
        <dbReference type="Proteomes" id="UP000792457"/>
    </source>
</evidence>
<reference evidence="2" key="2">
    <citation type="submission" date="2017-10" db="EMBL/GenBank/DDBJ databases">
        <title>Ladona fulva Genome sequencing and assembly.</title>
        <authorList>
            <person name="Murali S."/>
            <person name="Richards S."/>
            <person name="Bandaranaike D."/>
            <person name="Bellair M."/>
            <person name="Blankenburg K."/>
            <person name="Chao H."/>
            <person name="Dinh H."/>
            <person name="Doddapaneni H."/>
            <person name="Dugan-Rocha S."/>
            <person name="Elkadiri S."/>
            <person name="Gnanaolivu R."/>
            <person name="Hernandez B."/>
            <person name="Skinner E."/>
            <person name="Javaid M."/>
            <person name="Lee S."/>
            <person name="Li M."/>
            <person name="Ming W."/>
            <person name="Munidasa M."/>
            <person name="Muniz J."/>
            <person name="Nguyen L."/>
            <person name="Hughes D."/>
            <person name="Osuji N."/>
            <person name="Pu L.-L."/>
            <person name="Puazo M."/>
            <person name="Qu C."/>
            <person name="Quiroz J."/>
            <person name="Raj R."/>
            <person name="Weissenberger G."/>
            <person name="Xin Y."/>
            <person name="Zou X."/>
            <person name="Han Y."/>
            <person name="Worley K."/>
            <person name="Muzny D."/>
            <person name="Gibbs R."/>
        </authorList>
    </citation>
    <scope>NUCLEOTIDE SEQUENCE</scope>
    <source>
        <strain evidence="2">Sampled in the wild</strain>
    </source>
</reference>
<evidence type="ECO:0000256" key="1">
    <source>
        <dbReference type="SAM" id="MobiDB-lite"/>
    </source>
</evidence>
<reference evidence="2" key="1">
    <citation type="submission" date="2013-04" db="EMBL/GenBank/DDBJ databases">
        <authorList>
            <person name="Qu J."/>
            <person name="Murali S.C."/>
            <person name="Bandaranaike D."/>
            <person name="Bellair M."/>
            <person name="Blankenburg K."/>
            <person name="Chao H."/>
            <person name="Dinh H."/>
            <person name="Doddapaneni H."/>
            <person name="Downs B."/>
            <person name="Dugan-Rocha S."/>
            <person name="Elkadiri S."/>
            <person name="Gnanaolivu R.D."/>
            <person name="Hernandez B."/>
            <person name="Javaid M."/>
            <person name="Jayaseelan J.C."/>
            <person name="Lee S."/>
            <person name="Li M."/>
            <person name="Ming W."/>
            <person name="Munidasa M."/>
            <person name="Muniz J."/>
            <person name="Nguyen L."/>
            <person name="Ongeri F."/>
            <person name="Osuji N."/>
            <person name="Pu L.-L."/>
            <person name="Puazo M."/>
            <person name="Qu C."/>
            <person name="Quiroz J."/>
            <person name="Raj R."/>
            <person name="Weissenberger G."/>
            <person name="Xin Y."/>
            <person name="Zou X."/>
            <person name="Han Y."/>
            <person name="Richards S."/>
            <person name="Worley K."/>
            <person name="Muzny D."/>
            <person name="Gibbs R."/>
        </authorList>
    </citation>
    <scope>NUCLEOTIDE SEQUENCE</scope>
    <source>
        <strain evidence="2">Sampled in the wild</strain>
    </source>
</reference>
<keyword evidence="3" id="KW-1185">Reference proteome</keyword>
<dbReference type="AlphaFoldDB" id="A0A8K0P4J9"/>
<gene>
    <name evidence="2" type="ORF">J437_LFUL012441</name>
</gene>
<name>A0A8K0P4J9_LADFU</name>
<evidence type="ECO:0000313" key="2">
    <source>
        <dbReference type="EMBL" id="KAG8232083.1"/>
    </source>
</evidence>
<feature type="region of interest" description="Disordered" evidence="1">
    <location>
        <begin position="87"/>
        <end position="126"/>
    </location>
</feature>
<dbReference type="Proteomes" id="UP000792457">
    <property type="component" value="Unassembled WGS sequence"/>
</dbReference>
<proteinExistence type="predicted"/>
<comment type="caution">
    <text evidence="2">The sequence shown here is derived from an EMBL/GenBank/DDBJ whole genome shotgun (WGS) entry which is preliminary data.</text>
</comment>
<dbReference type="EMBL" id="KZ308592">
    <property type="protein sequence ID" value="KAG8232083.1"/>
    <property type="molecule type" value="Genomic_DNA"/>
</dbReference>
<feature type="compositionally biased region" description="Basic and acidic residues" evidence="1">
    <location>
        <begin position="103"/>
        <end position="126"/>
    </location>
</feature>
<sequence length="438" mass="50223">MFTNTPTEGKEEEIQPTPLSNRFHILRVKTSLMVCSWRLVESLQVTSSDDDDDHEEVVEETLSAPLSLTSQFWQDWVVELLTGKAKDSEGEEGVRGSGNKVMRKGENPPEDVKRKPSESVKKQQRRRSEELRNLFTRMEYSDIYLKMDVPLLADVFENFREVCEAIKKFVVAQTGSPDDIAMLIRNIWKHSMKKTGLAISFIWMWALSAPPPSRDVENISDNSPKVFSMHNPQRVSSCMNDNDFFNGYNWNCMKYPVSLAEILKFEKSNNISINVFSLDEDDMNCAHPQVGMFKNTEYDAAGDPEEEIKGGSVMYDNAKFFKNMPKRVVLKVYPKCKHYTHSGDGDNDIRMPPYYFQQLFGQLPPAEQADLEYYMNKGEREDNGYRQLSLLMVGMLQAVRGLNNHQFADICHRLLGVCPFDRRLCACPVGDYGFCADL</sequence>
<organism evidence="2 3">
    <name type="scientific">Ladona fulva</name>
    <name type="common">Scarce chaser dragonfly</name>
    <name type="synonym">Libellula fulva</name>
    <dbReference type="NCBI Taxonomy" id="123851"/>
    <lineage>
        <taxon>Eukaryota</taxon>
        <taxon>Metazoa</taxon>
        <taxon>Ecdysozoa</taxon>
        <taxon>Arthropoda</taxon>
        <taxon>Hexapoda</taxon>
        <taxon>Insecta</taxon>
        <taxon>Pterygota</taxon>
        <taxon>Palaeoptera</taxon>
        <taxon>Odonata</taxon>
        <taxon>Epiprocta</taxon>
        <taxon>Anisoptera</taxon>
        <taxon>Libelluloidea</taxon>
        <taxon>Libellulidae</taxon>
        <taxon>Ladona</taxon>
    </lineage>
</organism>